<dbReference type="InterPro" id="IPR058532">
    <property type="entry name" value="YjbR/MT2646/Rv2570-like"/>
</dbReference>
<reference evidence="1 2" key="1">
    <citation type="submission" date="2024-04" db="EMBL/GenBank/DDBJ databases">
        <title>Human intestinal bacterial collection.</title>
        <authorList>
            <person name="Pauvert C."/>
            <person name="Hitch T.C.A."/>
            <person name="Clavel T."/>
        </authorList>
    </citation>
    <scope>NUCLEOTIDE SEQUENCE [LARGE SCALE GENOMIC DNA]</scope>
    <source>
        <strain evidence="1 2">CLA-AA-H145</strain>
    </source>
</reference>
<dbReference type="Pfam" id="PF04237">
    <property type="entry name" value="YjbR"/>
    <property type="match status" value="1"/>
</dbReference>
<comment type="caution">
    <text evidence="1">The sequence shown here is derived from an EMBL/GenBank/DDBJ whole genome shotgun (WGS) entry which is preliminary data.</text>
</comment>
<dbReference type="InterPro" id="IPR038056">
    <property type="entry name" value="YjbR-like_sf"/>
</dbReference>
<dbReference type="SUPFAM" id="SSF142906">
    <property type="entry name" value="YjbR-like"/>
    <property type="match status" value="1"/>
</dbReference>
<accession>A0ABV1FR00</accession>
<protein>
    <submittedName>
        <fullName evidence="1">MmcQ/YjbR family DNA-binding protein</fullName>
    </submittedName>
</protein>
<keyword evidence="1" id="KW-0238">DNA-binding</keyword>
<dbReference type="Gene3D" id="3.90.1150.30">
    <property type="match status" value="1"/>
</dbReference>
<keyword evidence="2" id="KW-1185">Reference proteome</keyword>
<dbReference type="InterPro" id="IPR007351">
    <property type="entry name" value="YjbR"/>
</dbReference>
<organism evidence="1 2">
    <name type="scientific">Hallella faecis</name>
    <dbReference type="NCBI Taxonomy" id="2841596"/>
    <lineage>
        <taxon>Bacteria</taxon>
        <taxon>Pseudomonadati</taxon>
        <taxon>Bacteroidota</taxon>
        <taxon>Bacteroidia</taxon>
        <taxon>Bacteroidales</taxon>
        <taxon>Prevotellaceae</taxon>
        <taxon>Hallella</taxon>
    </lineage>
</organism>
<name>A0ABV1FR00_9BACT</name>
<proteinExistence type="predicted"/>
<dbReference type="PANTHER" id="PTHR35145">
    <property type="entry name" value="CYTOPLASMIC PROTEIN-RELATED"/>
    <property type="match status" value="1"/>
</dbReference>
<evidence type="ECO:0000313" key="1">
    <source>
        <dbReference type="EMBL" id="MEQ2486769.1"/>
    </source>
</evidence>
<dbReference type="Proteomes" id="UP001487296">
    <property type="component" value="Unassembled WGS sequence"/>
</dbReference>
<dbReference type="GO" id="GO:0003677">
    <property type="term" value="F:DNA binding"/>
    <property type="evidence" value="ECO:0007669"/>
    <property type="project" value="UniProtKB-KW"/>
</dbReference>
<sequence>MDIEQVRAYTLSLYGVTEDQPFGDDNITYRVEGKIFLCLWLGGGSHSMNDSMPRFACKLAPERNEALREQYETVTPAFHWNKKHWSDIYYEQLDPCLVRAWIKESYELIISTLPKAKRAKYLLQA</sequence>
<dbReference type="EMBL" id="JBBNFP010000022">
    <property type="protein sequence ID" value="MEQ2486769.1"/>
    <property type="molecule type" value="Genomic_DNA"/>
</dbReference>
<dbReference type="PANTHER" id="PTHR35145:SF1">
    <property type="entry name" value="CYTOPLASMIC PROTEIN"/>
    <property type="match status" value="1"/>
</dbReference>
<evidence type="ECO:0000313" key="2">
    <source>
        <dbReference type="Proteomes" id="UP001487296"/>
    </source>
</evidence>
<dbReference type="RefSeq" id="WP_215759869.1">
    <property type="nucleotide sequence ID" value="NZ_JAHKBE010000022.1"/>
</dbReference>
<gene>
    <name evidence="1" type="ORF">AAAT34_06835</name>
</gene>